<feature type="compositionally biased region" description="Polar residues" evidence="4">
    <location>
        <begin position="211"/>
        <end position="233"/>
    </location>
</feature>
<proteinExistence type="inferred from homology"/>
<keyword evidence="6" id="KW-1185">Reference proteome</keyword>
<feature type="compositionally biased region" description="Low complexity" evidence="4">
    <location>
        <begin position="307"/>
        <end position="331"/>
    </location>
</feature>
<keyword evidence="2" id="KW-0227">DNA damage</keyword>
<dbReference type="Proteomes" id="UP001234581">
    <property type="component" value="Unassembled WGS sequence"/>
</dbReference>
<dbReference type="EMBL" id="JARTCD010000084">
    <property type="protein sequence ID" value="KAJ8653133.1"/>
    <property type="molecule type" value="Genomic_DNA"/>
</dbReference>
<reference evidence="5 6" key="1">
    <citation type="submission" date="2023-03" db="EMBL/GenBank/DDBJ databases">
        <title>Genome sequence of Lichtheimia ornata CBS 291.66.</title>
        <authorList>
            <person name="Mohabir J.T."/>
            <person name="Shea T.P."/>
            <person name="Kurbessoian T."/>
            <person name="Berby B."/>
            <person name="Fontaine J."/>
            <person name="Livny J."/>
            <person name="Gnirke A."/>
            <person name="Stajich J.E."/>
            <person name="Cuomo C.A."/>
        </authorList>
    </citation>
    <scope>NUCLEOTIDE SEQUENCE [LARGE SCALE GENOMIC DNA]</scope>
    <source>
        <strain evidence="5">CBS 291.66</strain>
    </source>
</reference>
<dbReference type="GO" id="GO:0006310">
    <property type="term" value="P:DNA recombination"/>
    <property type="evidence" value="ECO:0007669"/>
    <property type="project" value="UniProtKB-ARBA"/>
</dbReference>
<feature type="compositionally biased region" description="Basic residues" evidence="4">
    <location>
        <begin position="332"/>
        <end position="341"/>
    </location>
</feature>
<accession>A0AAD7UT98</accession>
<dbReference type="RefSeq" id="XP_058338047.1">
    <property type="nucleotide sequence ID" value="XM_058491152.1"/>
</dbReference>
<evidence type="ECO:0000256" key="1">
    <source>
        <dbReference type="ARBA" id="ARBA00006638"/>
    </source>
</evidence>
<organism evidence="5 6">
    <name type="scientific">Lichtheimia ornata</name>
    <dbReference type="NCBI Taxonomy" id="688661"/>
    <lineage>
        <taxon>Eukaryota</taxon>
        <taxon>Fungi</taxon>
        <taxon>Fungi incertae sedis</taxon>
        <taxon>Mucoromycota</taxon>
        <taxon>Mucoromycotina</taxon>
        <taxon>Mucoromycetes</taxon>
        <taxon>Mucorales</taxon>
        <taxon>Lichtheimiaceae</taxon>
        <taxon>Lichtheimia</taxon>
    </lineage>
</organism>
<dbReference type="InterPro" id="IPR041247">
    <property type="entry name" value="Rad52_fam"/>
</dbReference>
<dbReference type="Pfam" id="PF04098">
    <property type="entry name" value="Rad52_Rad22"/>
    <property type="match status" value="1"/>
</dbReference>
<sequence>MTDFIVDEIEILGPEFYYYEVEDGVLKQHVKIDHLFTVANLVFGPTRWSHKVERVGTRDLPSKSGVYTIEATHRCTVTALGNSHSEDGIYIATGKNYGDVANKAHASAREKAIAAAFASFGHIFGLGSYDQEIMDHVNAQDLPARIPFDQLRYFHHPLYDYNTTRIRPTSNMPAIPSQPMVNQPGISIAGTPQARIVIAGSPPPIHAIAGSSHSMVTETSPSTVDVGESSGSHSHAAVTGKSRVIPAPGGSKRSRETYSGEVLQDKLTAAMATVESQGKSVSSFVSSTILTSQTVTASKSSITMKNKTAAASTSSITTRSKSATASASSSTKPRKSKKIKATKPNQSVQSAPVPDINPPKTSKSPPQSDDDFQPMEKVLRNPETRKGMNPILVDYILNRIQKDTHQQGESSKKRS</sequence>
<feature type="region of interest" description="Disordered" evidence="4">
    <location>
        <begin position="295"/>
        <end position="390"/>
    </location>
</feature>
<gene>
    <name evidence="5" type="ORF">O0I10_011182</name>
</gene>
<evidence type="ECO:0000313" key="5">
    <source>
        <dbReference type="EMBL" id="KAJ8653133.1"/>
    </source>
</evidence>
<dbReference type="GO" id="GO:0006302">
    <property type="term" value="P:double-strand break repair"/>
    <property type="evidence" value="ECO:0007669"/>
    <property type="project" value="UniProtKB-ARBA"/>
</dbReference>
<name>A0AAD7UT98_9FUNG</name>
<evidence type="ECO:0000256" key="3">
    <source>
        <dbReference type="ARBA" id="ARBA00023204"/>
    </source>
</evidence>
<evidence type="ECO:0000313" key="6">
    <source>
        <dbReference type="Proteomes" id="UP001234581"/>
    </source>
</evidence>
<keyword evidence="3" id="KW-0234">DNA repair</keyword>
<evidence type="ECO:0000256" key="4">
    <source>
        <dbReference type="SAM" id="MobiDB-lite"/>
    </source>
</evidence>
<comment type="similarity">
    <text evidence="1">Belongs to the RAD52 family.</text>
</comment>
<dbReference type="GeneID" id="83218583"/>
<protein>
    <submittedName>
        <fullName evidence="5">Uncharacterized protein</fullName>
    </submittedName>
</protein>
<evidence type="ECO:0000256" key="2">
    <source>
        <dbReference type="ARBA" id="ARBA00022763"/>
    </source>
</evidence>
<dbReference type="AlphaFoldDB" id="A0AAD7UT98"/>
<comment type="caution">
    <text evidence="5">The sequence shown here is derived from an EMBL/GenBank/DDBJ whole genome shotgun (WGS) entry which is preliminary data.</text>
</comment>
<dbReference type="Gene3D" id="3.30.390.80">
    <property type="entry name" value="DNA repair protein Rad52/59/22"/>
    <property type="match status" value="1"/>
</dbReference>
<dbReference type="InterPro" id="IPR042525">
    <property type="entry name" value="Rad52_Rad59_Rad22_sf"/>
</dbReference>
<dbReference type="SUPFAM" id="SSF54768">
    <property type="entry name" value="dsRNA-binding domain-like"/>
    <property type="match status" value="1"/>
</dbReference>
<feature type="compositionally biased region" description="Basic and acidic residues" evidence="4">
    <location>
        <begin position="377"/>
        <end position="386"/>
    </location>
</feature>
<feature type="region of interest" description="Disordered" evidence="4">
    <location>
        <begin position="209"/>
        <end position="259"/>
    </location>
</feature>
<feature type="compositionally biased region" description="Polar residues" evidence="4">
    <location>
        <begin position="295"/>
        <end position="306"/>
    </location>
</feature>